<dbReference type="Pfam" id="PF04082">
    <property type="entry name" value="Fungal_trans"/>
    <property type="match status" value="1"/>
</dbReference>
<organism evidence="4 5">
    <name type="scientific">Bionectria ochroleuca</name>
    <name type="common">Gliocladium roseum</name>
    <dbReference type="NCBI Taxonomy" id="29856"/>
    <lineage>
        <taxon>Eukaryota</taxon>
        <taxon>Fungi</taxon>
        <taxon>Dikarya</taxon>
        <taxon>Ascomycota</taxon>
        <taxon>Pezizomycotina</taxon>
        <taxon>Sordariomycetes</taxon>
        <taxon>Hypocreomycetidae</taxon>
        <taxon>Hypocreales</taxon>
        <taxon>Bionectriaceae</taxon>
        <taxon>Clonostachys</taxon>
    </lineage>
</organism>
<keyword evidence="2" id="KW-0539">Nucleus</keyword>
<dbReference type="InterPro" id="IPR036864">
    <property type="entry name" value="Zn2-C6_fun-type_DNA-bd_sf"/>
</dbReference>
<dbReference type="PANTHER" id="PTHR46910:SF39">
    <property type="entry name" value="ZN(II)2CYS6 TRANSCRIPTION FACTOR (EUROFUNG)"/>
    <property type="match status" value="1"/>
</dbReference>
<dbReference type="CDD" id="cd12148">
    <property type="entry name" value="fungal_TF_MHR"/>
    <property type="match status" value="1"/>
</dbReference>
<dbReference type="Gene3D" id="4.10.240.10">
    <property type="entry name" value="Zn(2)-C6 fungal-type DNA-binding domain"/>
    <property type="match status" value="1"/>
</dbReference>
<keyword evidence="1" id="KW-0479">Metal-binding</keyword>
<gene>
    <name evidence="4" type="ORF">CLO192961_LOCUS266426</name>
</gene>
<evidence type="ECO:0000259" key="3">
    <source>
        <dbReference type="PROSITE" id="PS50048"/>
    </source>
</evidence>
<comment type="caution">
    <text evidence="4">The sequence shown here is derived from an EMBL/GenBank/DDBJ whole genome shotgun (WGS) entry which is preliminary data.</text>
</comment>
<dbReference type="InterPro" id="IPR007219">
    <property type="entry name" value="XnlR_reg_dom"/>
</dbReference>
<dbReference type="InterPro" id="IPR001138">
    <property type="entry name" value="Zn2Cys6_DnaBD"/>
</dbReference>
<accession>A0ABY6UG12</accession>
<keyword evidence="5" id="KW-1185">Reference proteome</keyword>
<sequence length="649" mass="73838">MPPRVSKREYRGSACHRCHKQKVKCNKEKPCRNCSLTNSLCTYAFRDRKITVPESYLKHLEGGLARPEVPHGAVPRHISFEAADAAGQRSTQDAVPNLARQRFDVVVENSTAEQFVSKLKQIRDAKSSFCAHGTQSESLSGARTEESQLPPTPFAQYEYFELTFDTTPATCTFKLPPYPYVVHLLEQFSIYLGHDWHWFRPHTFHKKVHNTYKVAGSEESKDRVWLCKLLVVLALAESFDKDRQPEITIDLHGREEQSSADFGSSKSLRPPGLEFFEQALRILTLPYENACIDHVEILNMITQYSNQLNRQKTAYMYAGISARLCNTLQLHQVASSRDCSPVEREHRKRLWWSTYCLDRMTSTQTGLPPSFQVEQTDLGYPSDAEIPLNDANEFTDVEFLTARVQLTMIEENNLKSVPLIGRDDARDIETIVRPKLRRLHTWKEGLPSHMASELRNDARDNTDSQGAKRALANLHLRYNQCLILLLRPLLLRQVGCIFSKEESSVPQDDLKELNNICLKSARTNVQIMINMRSSDLITRLGFMENMHVFASLMIMCLAMSINAWRPGSFDEAQNDVNIYEAGKDILSYMMQCGSLAAKGHRNMLKEVEDLGIAIASEAGLAVDAGNHWDIDAWMTQLFENENTLGFPEA</sequence>
<protein>
    <recommendedName>
        <fullName evidence="3">Zn(2)-C6 fungal-type domain-containing protein</fullName>
    </recommendedName>
</protein>
<name>A0ABY6UG12_BIOOC</name>
<dbReference type="SUPFAM" id="SSF57701">
    <property type="entry name" value="Zn2/Cys6 DNA-binding domain"/>
    <property type="match status" value="1"/>
</dbReference>
<feature type="domain" description="Zn(2)-C6 fungal-type" evidence="3">
    <location>
        <begin position="14"/>
        <end position="43"/>
    </location>
</feature>
<dbReference type="PROSITE" id="PS50048">
    <property type="entry name" value="ZN2_CY6_FUNGAL_2"/>
    <property type="match status" value="1"/>
</dbReference>
<dbReference type="CDD" id="cd00067">
    <property type="entry name" value="GAL4"/>
    <property type="match status" value="1"/>
</dbReference>
<dbReference type="PANTHER" id="PTHR46910">
    <property type="entry name" value="TRANSCRIPTION FACTOR PDR1"/>
    <property type="match status" value="1"/>
</dbReference>
<reference evidence="4 5" key="1">
    <citation type="submission" date="2019-06" db="EMBL/GenBank/DDBJ databases">
        <authorList>
            <person name="Broberg M."/>
        </authorList>
    </citation>
    <scope>NUCLEOTIDE SEQUENCE [LARGE SCALE GENOMIC DNA]</scope>
</reference>
<evidence type="ECO:0000313" key="4">
    <source>
        <dbReference type="EMBL" id="VUC29706.1"/>
    </source>
</evidence>
<dbReference type="SMART" id="SM00066">
    <property type="entry name" value="GAL4"/>
    <property type="match status" value="1"/>
</dbReference>
<dbReference type="SMART" id="SM00906">
    <property type="entry name" value="Fungal_trans"/>
    <property type="match status" value="1"/>
</dbReference>
<dbReference type="EMBL" id="CABFNS010000809">
    <property type="protein sequence ID" value="VUC29706.1"/>
    <property type="molecule type" value="Genomic_DNA"/>
</dbReference>
<dbReference type="InterPro" id="IPR050987">
    <property type="entry name" value="AtrR-like"/>
</dbReference>
<dbReference type="PROSITE" id="PS00463">
    <property type="entry name" value="ZN2_CY6_FUNGAL_1"/>
    <property type="match status" value="1"/>
</dbReference>
<dbReference type="Proteomes" id="UP000766486">
    <property type="component" value="Unassembled WGS sequence"/>
</dbReference>
<proteinExistence type="predicted"/>
<dbReference type="Pfam" id="PF00172">
    <property type="entry name" value="Zn_clus"/>
    <property type="match status" value="1"/>
</dbReference>
<evidence type="ECO:0000313" key="5">
    <source>
        <dbReference type="Proteomes" id="UP000766486"/>
    </source>
</evidence>
<evidence type="ECO:0000256" key="2">
    <source>
        <dbReference type="ARBA" id="ARBA00023242"/>
    </source>
</evidence>
<evidence type="ECO:0000256" key="1">
    <source>
        <dbReference type="ARBA" id="ARBA00022723"/>
    </source>
</evidence>